<dbReference type="HAMAP" id="MF_00260">
    <property type="entry name" value="Porphobil_deam"/>
    <property type="match status" value="1"/>
</dbReference>
<dbReference type="FunFam" id="3.40.190.10:FF:000005">
    <property type="entry name" value="Porphobilinogen deaminase"/>
    <property type="match status" value="1"/>
</dbReference>
<dbReference type="GO" id="GO:0006782">
    <property type="term" value="P:protoporphyrinogen IX biosynthetic process"/>
    <property type="evidence" value="ECO:0007669"/>
    <property type="project" value="UniProtKB-UniRule"/>
</dbReference>
<protein>
    <recommendedName>
        <fullName evidence="8">Porphobilinogen deaminase</fullName>
        <shortName evidence="8">PBG</shortName>
        <ecNumber evidence="8">2.5.1.61</ecNumber>
    </recommendedName>
    <alternativeName>
        <fullName evidence="8">Hydroxymethylbilane synthase</fullName>
        <shortName evidence="8">HMBS</shortName>
    </alternativeName>
    <alternativeName>
        <fullName evidence="8">Pre-uroporphyrinogen synthase</fullName>
    </alternativeName>
</protein>
<dbReference type="InterPro" id="IPR022419">
    <property type="entry name" value="Porphobilin_deaminase_cofac_BS"/>
</dbReference>
<dbReference type="AlphaFoldDB" id="A0A5C5VVR7"/>
<comment type="cofactor">
    <cofactor evidence="8">
        <name>dipyrromethane</name>
        <dbReference type="ChEBI" id="CHEBI:60342"/>
    </cofactor>
    <text evidence="8">Binds 1 dipyrromethane group covalently.</text>
</comment>
<evidence type="ECO:0000256" key="6">
    <source>
        <dbReference type="ARBA" id="ARBA00023244"/>
    </source>
</evidence>
<evidence type="ECO:0000256" key="5">
    <source>
        <dbReference type="ARBA" id="ARBA00022679"/>
    </source>
</evidence>
<dbReference type="PANTHER" id="PTHR11557">
    <property type="entry name" value="PORPHOBILINOGEN DEAMINASE"/>
    <property type="match status" value="1"/>
</dbReference>
<dbReference type="GO" id="GO:0004418">
    <property type="term" value="F:hydroxymethylbilane synthase activity"/>
    <property type="evidence" value="ECO:0007669"/>
    <property type="project" value="UniProtKB-UniRule"/>
</dbReference>
<dbReference type="NCBIfam" id="TIGR00212">
    <property type="entry name" value="hemC"/>
    <property type="match status" value="1"/>
</dbReference>
<comment type="function">
    <text evidence="1 8">Tetrapolymerization of the monopyrrole PBG into the hydroxymethylbilane pre-uroporphyrinogen in several discrete steps.</text>
</comment>
<dbReference type="RefSeq" id="WP_146574882.1">
    <property type="nucleotide sequence ID" value="NZ_SJPH01000006.1"/>
</dbReference>
<evidence type="ECO:0000256" key="1">
    <source>
        <dbReference type="ARBA" id="ARBA00002869"/>
    </source>
</evidence>
<dbReference type="PIRSF" id="PIRSF001438">
    <property type="entry name" value="4pyrrol_synth_OHMeBilane_synth"/>
    <property type="match status" value="1"/>
</dbReference>
<reference evidence="11 12" key="1">
    <citation type="submission" date="2019-02" db="EMBL/GenBank/DDBJ databases">
        <title>Deep-cultivation of Planctomycetes and their phenomic and genomic characterization uncovers novel biology.</title>
        <authorList>
            <person name="Wiegand S."/>
            <person name="Jogler M."/>
            <person name="Boedeker C."/>
            <person name="Pinto D."/>
            <person name="Vollmers J."/>
            <person name="Rivas-Marin E."/>
            <person name="Kohn T."/>
            <person name="Peeters S.H."/>
            <person name="Heuer A."/>
            <person name="Rast P."/>
            <person name="Oberbeckmann S."/>
            <person name="Bunk B."/>
            <person name="Jeske O."/>
            <person name="Meyerdierks A."/>
            <person name="Storesund J.E."/>
            <person name="Kallscheuer N."/>
            <person name="Luecker S."/>
            <person name="Lage O.M."/>
            <person name="Pohl T."/>
            <person name="Merkel B.J."/>
            <person name="Hornburger P."/>
            <person name="Mueller R.-W."/>
            <person name="Bruemmer F."/>
            <person name="Labrenz M."/>
            <person name="Spormann A.M."/>
            <person name="Op Den Camp H."/>
            <person name="Overmann J."/>
            <person name="Amann R."/>
            <person name="Jetten M.S.M."/>
            <person name="Mascher T."/>
            <person name="Medema M.H."/>
            <person name="Devos D.P."/>
            <person name="Kaster A.-K."/>
            <person name="Ovreas L."/>
            <person name="Rohde M."/>
            <person name="Galperin M.Y."/>
            <person name="Jogler C."/>
        </authorList>
    </citation>
    <scope>NUCLEOTIDE SEQUENCE [LARGE SCALE GENOMIC DNA]</scope>
    <source>
        <strain evidence="11 12">Pla111</strain>
    </source>
</reference>
<gene>
    <name evidence="8 11" type="primary">hemC</name>
    <name evidence="11" type="ORF">Pla111_26570</name>
</gene>
<dbReference type="SUPFAM" id="SSF53850">
    <property type="entry name" value="Periplasmic binding protein-like II"/>
    <property type="match status" value="1"/>
</dbReference>
<accession>A0A5C5VVR7</accession>
<evidence type="ECO:0000256" key="4">
    <source>
        <dbReference type="ARBA" id="ARBA00011245"/>
    </source>
</evidence>
<feature type="domain" description="Porphobilinogen deaminase N-terminal" evidence="9">
    <location>
        <begin position="11"/>
        <end position="216"/>
    </location>
</feature>
<dbReference type="GO" id="GO:0005737">
    <property type="term" value="C:cytoplasm"/>
    <property type="evidence" value="ECO:0007669"/>
    <property type="project" value="UniProtKB-UniRule"/>
</dbReference>
<dbReference type="Pfam" id="PF03900">
    <property type="entry name" value="Porphobil_deamC"/>
    <property type="match status" value="1"/>
</dbReference>
<evidence type="ECO:0000313" key="11">
    <source>
        <dbReference type="EMBL" id="TWT42684.1"/>
    </source>
</evidence>
<dbReference type="EMBL" id="SJPH01000006">
    <property type="protein sequence ID" value="TWT42684.1"/>
    <property type="molecule type" value="Genomic_DNA"/>
</dbReference>
<dbReference type="Pfam" id="PF01379">
    <property type="entry name" value="Porphobil_deam"/>
    <property type="match status" value="1"/>
</dbReference>
<dbReference type="PROSITE" id="PS00533">
    <property type="entry name" value="PORPHOBILINOGEN_DEAM"/>
    <property type="match status" value="1"/>
</dbReference>
<comment type="miscellaneous">
    <text evidence="8">The porphobilinogen subunits are added to the dipyrromethane group.</text>
</comment>
<evidence type="ECO:0000259" key="9">
    <source>
        <dbReference type="Pfam" id="PF01379"/>
    </source>
</evidence>
<feature type="domain" description="Porphobilinogen deaminase C-terminal" evidence="10">
    <location>
        <begin position="229"/>
        <end position="301"/>
    </location>
</feature>
<dbReference type="InterPro" id="IPR000860">
    <property type="entry name" value="HemC"/>
</dbReference>
<dbReference type="InterPro" id="IPR036803">
    <property type="entry name" value="Porphobilinogen_deaminase_C_sf"/>
</dbReference>
<dbReference type="EC" id="2.5.1.61" evidence="8"/>
<name>A0A5C5VVR7_9BACT</name>
<evidence type="ECO:0000256" key="3">
    <source>
        <dbReference type="ARBA" id="ARBA00005638"/>
    </source>
</evidence>
<comment type="subunit">
    <text evidence="4 8">Monomer.</text>
</comment>
<comment type="pathway">
    <text evidence="2">Porphyrin-containing compound metabolism; protoporphyrin-IX biosynthesis; coproporphyrinogen-III from 5-aminolevulinate: step 2/4.</text>
</comment>
<comment type="catalytic activity">
    <reaction evidence="7 8">
        <text>4 porphobilinogen + H2O = hydroxymethylbilane + 4 NH4(+)</text>
        <dbReference type="Rhea" id="RHEA:13185"/>
        <dbReference type="ChEBI" id="CHEBI:15377"/>
        <dbReference type="ChEBI" id="CHEBI:28938"/>
        <dbReference type="ChEBI" id="CHEBI:57845"/>
        <dbReference type="ChEBI" id="CHEBI:58126"/>
        <dbReference type="EC" id="2.5.1.61"/>
    </reaction>
</comment>
<comment type="similarity">
    <text evidence="3 8">Belongs to the HMBS family.</text>
</comment>
<comment type="caution">
    <text evidence="11">The sequence shown here is derived from an EMBL/GenBank/DDBJ whole genome shotgun (WGS) entry which is preliminary data.</text>
</comment>
<dbReference type="InterPro" id="IPR022417">
    <property type="entry name" value="Porphobilin_deaminase_N"/>
</dbReference>
<dbReference type="PANTHER" id="PTHR11557:SF0">
    <property type="entry name" value="PORPHOBILINOGEN DEAMINASE"/>
    <property type="match status" value="1"/>
</dbReference>
<keyword evidence="12" id="KW-1185">Reference proteome</keyword>
<evidence type="ECO:0000259" key="10">
    <source>
        <dbReference type="Pfam" id="PF03900"/>
    </source>
</evidence>
<dbReference type="Gene3D" id="3.30.160.40">
    <property type="entry name" value="Porphobilinogen deaminase, C-terminal domain"/>
    <property type="match status" value="1"/>
</dbReference>
<dbReference type="Gene3D" id="3.40.190.10">
    <property type="entry name" value="Periplasmic binding protein-like II"/>
    <property type="match status" value="2"/>
</dbReference>
<sequence length="312" mass="32584">MTQPTTTTAPLRLGSRGSKLARWQAEWVAKQLSDAGVAVQIVEVRTAGDVRQVGPIETIGMVGVFTKAIQEALLDERIDFAVHSLKDLPTTPVPGLEVVATPPRAPLADALIAHHAASLAELPAGALVGTGSYRRRAQLLNARPDLQVGDLRGNVETRLAKLDAGDYDAILLAEAGLHRLGLSDRIACRLSPAEMLPAPGQGALGIECRAADTATQTVLTPLNDPITHLAVLAERSALARLEGGCLAALGAWARLEGAALCLTVGVFREDGQRRLDAQSAAECATPAQAVALGRAVAEDLLAQGAADLLRAR</sequence>
<organism evidence="11 12">
    <name type="scientific">Botrimarina hoheduenensis</name>
    <dbReference type="NCBI Taxonomy" id="2528000"/>
    <lineage>
        <taxon>Bacteria</taxon>
        <taxon>Pseudomonadati</taxon>
        <taxon>Planctomycetota</taxon>
        <taxon>Planctomycetia</taxon>
        <taxon>Pirellulales</taxon>
        <taxon>Lacipirellulaceae</taxon>
        <taxon>Botrimarina</taxon>
    </lineage>
</organism>
<keyword evidence="6 8" id="KW-0627">Porphyrin biosynthesis</keyword>
<dbReference type="SUPFAM" id="SSF54782">
    <property type="entry name" value="Porphobilinogen deaminase (hydroxymethylbilane synthase), C-terminal domain"/>
    <property type="match status" value="1"/>
</dbReference>
<evidence type="ECO:0000256" key="7">
    <source>
        <dbReference type="ARBA" id="ARBA00048169"/>
    </source>
</evidence>
<proteinExistence type="inferred from homology"/>
<feature type="modified residue" description="S-(dipyrrolylmethanemethyl)cysteine" evidence="8">
    <location>
        <position position="245"/>
    </location>
</feature>
<keyword evidence="5 8" id="KW-0808">Transferase</keyword>
<dbReference type="InterPro" id="IPR022418">
    <property type="entry name" value="Porphobilinogen_deaminase_C"/>
</dbReference>
<evidence type="ECO:0000256" key="2">
    <source>
        <dbReference type="ARBA" id="ARBA00004735"/>
    </source>
</evidence>
<evidence type="ECO:0000313" key="12">
    <source>
        <dbReference type="Proteomes" id="UP000318995"/>
    </source>
</evidence>
<dbReference type="Proteomes" id="UP000318995">
    <property type="component" value="Unassembled WGS sequence"/>
</dbReference>
<evidence type="ECO:0000256" key="8">
    <source>
        <dbReference type="HAMAP-Rule" id="MF_00260"/>
    </source>
</evidence>
<dbReference type="PRINTS" id="PR00151">
    <property type="entry name" value="PORPHBDMNASE"/>
</dbReference>
<dbReference type="OrthoDB" id="9810298at2"/>